<dbReference type="EMBL" id="CCAZ020000001">
    <property type="protein sequence ID" value="CEG08738.1"/>
    <property type="molecule type" value="Genomic_DNA"/>
</dbReference>
<dbReference type="STRING" id="1035.BN961_02156"/>
<evidence type="ECO:0000313" key="2">
    <source>
        <dbReference type="Proteomes" id="UP000035762"/>
    </source>
</evidence>
<sequence length="64" mass="7524">MDAICFEPEQSATIPESGVLFEYLEYHHCRFAYGDELPYLFCGKDRFKHSSYCLQHSLICEVVR</sequence>
<dbReference type="Proteomes" id="UP000035762">
    <property type="component" value="Unassembled WGS sequence"/>
</dbReference>
<protein>
    <recommendedName>
        <fullName evidence="3">GcrA cell cycle regulator</fullName>
    </recommendedName>
</protein>
<comment type="caution">
    <text evidence="1">The sequence shown here is derived from an EMBL/GenBank/DDBJ whole genome shotgun (WGS) entry which is preliminary data.</text>
</comment>
<keyword evidence="2" id="KW-1185">Reference proteome</keyword>
<proteinExistence type="predicted"/>
<organism evidence="1 2">
    <name type="scientific">Afipia felis</name>
    <name type="common">Cat scratch disease bacillus</name>
    <dbReference type="NCBI Taxonomy" id="1035"/>
    <lineage>
        <taxon>Bacteria</taxon>
        <taxon>Pseudomonadati</taxon>
        <taxon>Pseudomonadota</taxon>
        <taxon>Alphaproteobacteria</taxon>
        <taxon>Hyphomicrobiales</taxon>
        <taxon>Nitrobacteraceae</taxon>
        <taxon>Afipia</taxon>
    </lineage>
</organism>
<name>A0A090N7K0_AFIFE</name>
<evidence type="ECO:0000313" key="1">
    <source>
        <dbReference type="EMBL" id="CEG08738.1"/>
    </source>
</evidence>
<evidence type="ECO:0008006" key="3">
    <source>
        <dbReference type="Google" id="ProtNLM"/>
    </source>
</evidence>
<dbReference type="AlphaFoldDB" id="A0A090N7K0"/>
<accession>A0A090N7K0</accession>
<gene>
    <name evidence="1" type="ORF">BN961_02156</name>
</gene>
<reference evidence="1 2" key="1">
    <citation type="journal article" date="2014" name="Genome Announc.">
        <title>Genome Sequence of Afipia felis Strain 76713, Isolated in Hospital Water Using an Amoeba Co-Culture Procedure.</title>
        <authorList>
            <person name="Benamar S."/>
            <person name="La Scola B."/>
            <person name="Croce O."/>
        </authorList>
    </citation>
    <scope>NUCLEOTIDE SEQUENCE [LARGE SCALE GENOMIC DNA]</scope>
    <source>
        <strain evidence="1 2">76713</strain>
    </source>
</reference>